<dbReference type="EMBL" id="JBEDNZ010000002">
    <property type="protein sequence ID" value="KAL0851601.1"/>
    <property type="molecule type" value="Genomic_DNA"/>
</dbReference>
<dbReference type="Proteomes" id="UP001549921">
    <property type="component" value="Unassembled WGS sequence"/>
</dbReference>
<dbReference type="AlphaFoldDB" id="A0ABD0TQV9"/>
<protein>
    <submittedName>
        <fullName evidence="2">Uncharacterized protein</fullName>
    </submittedName>
</protein>
<evidence type="ECO:0000313" key="5">
    <source>
        <dbReference type="Proteomes" id="UP001549921"/>
    </source>
</evidence>
<reference evidence="4 5" key="1">
    <citation type="submission" date="2024-06" db="EMBL/GenBank/DDBJ databases">
        <title>A chromosome-level genome assembly of beet webworm, Loxostege sticticalis.</title>
        <authorList>
            <person name="Zhang Y."/>
        </authorList>
    </citation>
    <scope>NUCLEOTIDE SEQUENCE [LARGE SCALE GENOMIC DNA]</scope>
    <source>
        <strain evidence="3">AQ026</strain>
        <strain evidence="2">AQ028</strain>
        <tissue evidence="2">Male pupae</tissue>
        <tissue evidence="3">Whole body</tissue>
    </source>
</reference>
<sequence>MSVSGISSLVTFGVSAWPPPGPLPNSYQFHHQGSNFAIFLILFALCMAEVVVLRIITEEQAREQGTRSVTSLWFDQDED</sequence>
<name>A0ABD0TQV9_LOXSC</name>
<dbReference type="EMBL" id="JBEUOH010000002">
    <property type="protein sequence ID" value="KAL0901979.1"/>
    <property type="molecule type" value="Genomic_DNA"/>
</dbReference>
<organism evidence="2 5">
    <name type="scientific">Loxostege sticticalis</name>
    <name type="common">Beet webworm moth</name>
    <dbReference type="NCBI Taxonomy" id="481309"/>
    <lineage>
        <taxon>Eukaryota</taxon>
        <taxon>Metazoa</taxon>
        <taxon>Ecdysozoa</taxon>
        <taxon>Arthropoda</taxon>
        <taxon>Hexapoda</taxon>
        <taxon>Insecta</taxon>
        <taxon>Pterygota</taxon>
        <taxon>Neoptera</taxon>
        <taxon>Endopterygota</taxon>
        <taxon>Lepidoptera</taxon>
        <taxon>Glossata</taxon>
        <taxon>Ditrysia</taxon>
        <taxon>Pyraloidea</taxon>
        <taxon>Crambidae</taxon>
        <taxon>Pyraustinae</taxon>
        <taxon>Loxostege</taxon>
    </lineage>
</organism>
<keyword evidence="1" id="KW-1133">Transmembrane helix</keyword>
<keyword evidence="1" id="KW-0472">Membrane</keyword>
<accession>A0ABD0TQV9</accession>
<evidence type="ECO:0000256" key="1">
    <source>
        <dbReference type="SAM" id="Phobius"/>
    </source>
</evidence>
<dbReference type="Proteomes" id="UP001549920">
    <property type="component" value="Unassembled WGS sequence"/>
</dbReference>
<feature type="transmembrane region" description="Helical" evidence="1">
    <location>
        <begin position="36"/>
        <end position="57"/>
    </location>
</feature>
<keyword evidence="1" id="KW-0812">Transmembrane</keyword>
<keyword evidence="4" id="KW-1185">Reference proteome</keyword>
<evidence type="ECO:0000313" key="2">
    <source>
        <dbReference type="EMBL" id="KAL0851601.1"/>
    </source>
</evidence>
<comment type="caution">
    <text evidence="2">The sequence shown here is derived from an EMBL/GenBank/DDBJ whole genome shotgun (WGS) entry which is preliminary data.</text>
</comment>
<evidence type="ECO:0000313" key="3">
    <source>
        <dbReference type="EMBL" id="KAL0901979.1"/>
    </source>
</evidence>
<gene>
    <name evidence="3" type="ORF">ABMA27_007116</name>
    <name evidence="2" type="ORF">ABMA28_007380</name>
</gene>
<evidence type="ECO:0000313" key="4">
    <source>
        <dbReference type="Proteomes" id="UP001549920"/>
    </source>
</evidence>
<proteinExistence type="predicted"/>